<organism evidence="2 3">
    <name type="scientific">Paramecium sonneborni</name>
    <dbReference type="NCBI Taxonomy" id="65129"/>
    <lineage>
        <taxon>Eukaryota</taxon>
        <taxon>Sar</taxon>
        <taxon>Alveolata</taxon>
        <taxon>Ciliophora</taxon>
        <taxon>Intramacronucleata</taxon>
        <taxon>Oligohymenophorea</taxon>
        <taxon>Peniculida</taxon>
        <taxon>Parameciidae</taxon>
        <taxon>Paramecium</taxon>
    </lineage>
</organism>
<keyword evidence="3" id="KW-1185">Reference proteome</keyword>
<dbReference type="Pfam" id="PF08393">
    <property type="entry name" value="DHC_N2"/>
    <property type="match status" value="1"/>
</dbReference>
<dbReference type="AlphaFoldDB" id="A0A8S1RSC0"/>
<dbReference type="Proteomes" id="UP000692954">
    <property type="component" value="Unassembled WGS sequence"/>
</dbReference>
<dbReference type="InterPro" id="IPR013602">
    <property type="entry name" value="Dynein_heavy_linker"/>
</dbReference>
<dbReference type="EMBL" id="CAJJDN010000292">
    <property type="protein sequence ID" value="CAD8130467.1"/>
    <property type="molecule type" value="Genomic_DNA"/>
</dbReference>
<evidence type="ECO:0000259" key="1">
    <source>
        <dbReference type="Pfam" id="PF08393"/>
    </source>
</evidence>
<evidence type="ECO:0000313" key="2">
    <source>
        <dbReference type="EMBL" id="CAD8130467.1"/>
    </source>
</evidence>
<proteinExistence type="predicted"/>
<comment type="caution">
    <text evidence="2">The sequence shown here is derived from an EMBL/GenBank/DDBJ whole genome shotgun (WGS) entry which is preliminary data.</text>
</comment>
<name>A0A8S1RSC0_9CILI</name>
<accession>A0A8S1RSC0</accession>
<protein>
    <recommendedName>
        <fullName evidence="1">Dynein heavy chain linker domain-containing protein</fullName>
    </recommendedName>
</protein>
<feature type="domain" description="Dynein heavy chain linker" evidence="1">
    <location>
        <begin position="59"/>
        <end position="164"/>
    </location>
</feature>
<gene>
    <name evidence="2" type="ORF">PSON_ATCC_30995.1.T2920013</name>
</gene>
<reference evidence="2" key="1">
    <citation type="submission" date="2021-01" db="EMBL/GenBank/DDBJ databases">
        <authorList>
            <consortium name="Genoscope - CEA"/>
            <person name="William W."/>
        </authorList>
    </citation>
    <scope>NUCLEOTIDE SEQUENCE</scope>
</reference>
<sequence length="173" mass="21111">MKRNQFPVCCLINLSHLQFEIMMKFNKYLMKILQIHKLYFLQFQKSVRGLNQQLEYYSQNQIRYTRDIAKNYDRSIKYKNKKFKTVDQIWKHNLKFMLQQCLRRFIGKIAKQKQKFRNHLKGTIIILEKKRVKFARICFSFIDDLLEILSQTKEPTAVQLHLRRVLLTNSTNF</sequence>
<evidence type="ECO:0000313" key="3">
    <source>
        <dbReference type="Proteomes" id="UP000692954"/>
    </source>
</evidence>